<dbReference type="InterPro" id="IPR051138">
    <property type="entry name" value="PIM_Ser/Thr_kinase"/>
</dbReference>
<feature type="region of interest" description="Disordered" evidence="12">
    <location>
        <begin position="1"/>
        <end position="111"/>
    </location>
</feature>
<evidence type="ECO:0000256" key="11">
    <source>
        <dbReference type="PIRSR" id="PIRSR037993-2"/>
    </source>
</evidence>
<comment type="similarity">
    <text evidence="1">Belongs to the protein kinase superfamily. CAMK Ser/Thr protein kinase family. PIM subfamily.</text>
</comment>
<evidence type="ECO:0000256" key="4">
    <source>
        <dbReference type="ARBA" id="ARBA00022679"/>
    </source>
</evidence>
<dbReference type="Pfam" id="PF00069">
    <property type="entry name" value="Pkinase"/>
    <property type="match status" value="1"/>
</dbReference>
<evidence type="ECO:0000256" key="8">
    <source>
        <dbReference type="ARBA" id="ARBA00047899"/>
    </source>
</evidence>
<dbReference type="InterPro" id="IPR000719">
    <property type="entry name" value="Prot_kinase_dom"/>
</dbReference>
<evidence type="ECO:0000256" key="6">
    <source>
        <dbReference type="ARBA" id="ARBA00022777"/>
    </source>
</evidence>
<dbReference type="Proteomes" id="UP000246464">
    <property type="component" value="Chromosome 8"/>
</dbReference>
<dbReference type="PANTHER" id="PTHR22984:SF11">
    <property type="entry name" value="AURORA KINASE-RELATED"/>
    <property type="match status" value="1"/>
</dbReference>
<protein>
    <recommendedName>
        <fullName evidence="2">non-specific serine/threonine protein kinase</fullName>
        <ecNumber evidence="2">2.7.11.1</ecNumber>
    </recommendedName>
</protein>
<evidence type="ECO:0000256" key="9">
    <source>
        <dbReference type="ARBA" id="ARBA00048679"/>
    </source>
</evidence>
<dbReference type="GO" id="GO:0005737">
    <property type="term" value="C:cytoplasm"/>
    <property type="evidence" value="ECO:0007669"/>
    <property type="project" value="TreeGrafter"/>
</dbReference>
<dbReference type="PANTHER" id="PTHR22984">
    <property type="entry name" value="SERINE/THREONINE-PROTEIN KINASE PIM"/>
    <property type="match status" value="1"/>
</dbReference>
<evidence type="ECO:0000313" key="15">
    <source>
        <dbReference type="Proteomes" id="UP000246464"/>
    </source>
</evidence>
<feature type="binding site" evidence="11">
    <location>
        <begin position="170"/>
        <end position="178"/>
    </location>
    <ligand>
        <name>ATP</name>
        <dbReference type="ChEBI" id="CHEBI:30616"/>
    </ligand>
</feature>
<dbReference type="PROSITE" id="PS50011">
    <property type="entry name" value="PROTEIN_KINASE_DOM"/>
    <property type="match status" value="1"/>
</dbReference>
<feature type="binding site" evidence="11">
    <location>
        <position position="260"/>
    </location>
    <ligand>
        <name>ATP</name>
        <dbReference type="ChEBI" id="CHEBI:30616"/>
    </ligand>
</feature>
<comment type="catalytic activity">
    <reaction evidence="9">
        <text>L-seryl-[protein] + ATP = O-phospho-L-seryl-[protein] + ADP + H(+)</text>
        <dbReference type="Rhea" id="RHEA:17989"/>
        <dbReference type="Rhea" id="RHEA-COMP:9863"/>
        <dbReference type="Rhea" id="RHEA-COMP:11604"/>
        <dbReference type="ChEBI" id="CHEBI:15378"/>
        <dbReference type="ChEBI" id="CHEBI:29999"/>
        <dbReference type="ChEBI" id="CHEBI:30616"/>
        <dbReference type="ChEBI" id="CHEBI:83421"/>
        <dbReference type="ChEBI" id="CHEBI:456216"/>
        <dbReference type="EC" id="2.7.11.1"/>
    </reaction>
</comment>
<evidence type="ECO:0000256" key="10">
    <source>
        <dbReference type="PIRSR" id="PIRSR037993-1"/>
    </source>
</evidence>
<keyword evidence="6 14" id="KW-0418">Kinase</keyword>
<dbReference type="EMBL" id="CP026250">
    <property type="protein sequence ID" value="AWP05982.1"/>
    <property type="molecule type" value="Genomic_DNA"/>
</dbReference>
<keyword evidence="7 11" id="KW-0067">ATP-binding</keyword>
<dbReference type="Gene3D" id="1.10.510.10">
    <property type="entry name" value="Transferase(Phosphotransferase) domain 1"/>
    <property type="match status" value="1"/>
</dbReference>
<dbReference type="GO" id="GO:0004674">
    <property type="term" value="F:protein serine/threonine kinase activity"/>
    <property type="evidence" value="ECO:0007669"/>
    <property type="project" value="UniProtKB-KW"/>
</dbReference>
<keyword evidence="15" id="KW-1185">Reference proteome</keyword>
<evidence type="ECO:0000256" key="3">
    <source>
        <dbReference type="ARBA" id="ARBA00022527"/>
    </source>
</evidence>
<sequence>MKRHSLKTTDPCCPAALRRNQDRSCSTTVHSASPAKGSRTRRKAGPEKETVRKRRRVFKVVEPSEKDGRVEGKRRENGEGQPKKAAKLHYNQCDKESASRATDSDTDREGNSQVVVAEVEDMTHSHPKVQCAGEGQSAEKRTCLKLKETRETVDVQRANFKAKYKKQRKLGEGGCGSVFAGYRKEDNLPVAIKHIPEKNITRKPVGPNGKMMPMEVAIMLKLAGRKKGSVGASAPVSLLDWYDLGQELILVLERPFPSEDLSTYIFENGGSLQEKEAMDILKQLVDAAIGLQDRKVFHRDIKSENILIEMSSSVQRVRLIDFGLSCIVKKNSVYRTFSGTQYHTPPEWCSCSTYRAGPTTVWQLGIVLYEMLHLDTLFETKSFLNDELEISSELTTDCKDFLQLCLETVPQQRPTLMKLKHHPWLQ</sequence>
<evidence type="ECO:0000256" key="2">
    <source>
        <dbReference type="ARBA" id="ARBA00012513"/>
    </source>
</evidence>
<accession>A0A2U9BRH5</accession>
<dbReference type="PROSITE" id="PS00108">
    <property type="entry name" value="PROTEIN_KINASE_ST"/>
    <property type="match status" value="1"/>
</dbReference>
<dbReference type="SMART" id="SM00220">
    <property type="entry name" value="S_TKc"/>
    <property type="match status" value="1"/>
</dbReference>
<name>A0A2U9BRH5_SCOMX</name>
<evidence type="ECO:0000256" key="1">
    <source>
        <dbReference type="ARBA" id="ARBA00005505"/>
    </source>
</evidence>
<dbReference type="SUPFAM" id="SSF56112">
    <property type="entry name" value="Protein kinase-like (PK-like)"/>
    <property type="match status" value="1"/>
</dbReference>
<feature type="compositionally biased region" description="Basic and acidic residues" evidence="12">
    <location>
        <begin position="62"/>
        <end position="82"/>
    </location>
</feature>
<comment type="catalytic activity">
    <reaction evidence="8">
        <text>L-threonyl-[protein] + ATP = O-phospho-L-threonyl-[protein] + ADP + H(+)</text>
        <dbReference type="Rhea" id="RHEA:46608"/>
        <dbReference type="Rhea" id="RHEA-COMP:11060"/>
        <dbReference type="Rhea" id="RHEA-COMP:11605"/>
        <dbReference type="ChEBI" id="CHEBI:15378"/>
        <dbReference type="ChEBI" id="CHEBI:30013"/>
        <dbReference type="ChEBI" id="CHEBI:30616"/>
        <dbReference type="ChEBI" id="CHEBI:61977"/>
        <dbReference type="ChEBI" id="CHEBI:456216"/>
        <dbReference type="EC" id="2.7.11.1"/>
    </reaction>
</comment>
<dbReference type="FunFam" id="3.30.200.20:FF:000475">
    <property type="entry name" value="Serine/threonine-protein kinase"/>
    <property type="match status" value="1"/>
</dbReference>
<dbReference type="Gene3D" id="3.30.200.20">
    <property type="entry name" value="Phosphorylase Kinase, domain 1"/>
    <property type="match status" value="1"/>
</dbReference>
<feature type="compositionally biased region" description="Basic and acidic residues" evidence="12">
    <location>
        <begin position="92"/>
        <end position="110"/>
    </location>
</feature>
<reference evidence="14 15" key="1">
    <citation type="submission" date="2017-12" db="EMBL/GenBank/DDBJ databases">
        <title>Integrating genomic resources of turbot (Scophthalmus maximus) in depth evaluation of genetic and physical mapping variation across individuals.</title>
        <authorList>
            <person name="Martinez P."/>
        </authorList>
    </citation>
    <scope>NUCLEOTIDE SEQUENCE [LARGE SCALE GENOMIC DNA]</scope>
</reference>
<evidence type="ECO:0000256" key="12">
    <source>
        <dbReference type="SAM" id="MobiDB-lite"/>
    </source>
</evidence>
<keyword evidence="4" id="KW-0808">Transferase</keyword>
<dbReference type="EC" id="2.7.11.1" evidence="2"/>
<gene>
    <name evidence="14" type="ORF">SMAX5B_007357</name>
</gene>
<feature type="active site" description="Proton acceptor" evidence="10">
    <location>
        <position position="300"/>
    </location>
</feature>
<dbReference type="AlphaFoldDB" id="A0A2U9BRH5"/>
<keyword evidence="5" id="KW-0547">Nucleotide-binding</keyword>
<dbReference type="InterPro" id="IPR011009">
    <property type="entry name" value="Kinase-like_dom_sf"/>
</dbReference>
<dbReference type="GO" id="GO:0043066">
    <property type="term" value="P:negative regulation of apoptotic process"/>
    <property type="evidence" value="ECO:0007669"/>
    <property type="project" value="InterPro"/>
</dbReference>
<organism evidence="14 15">
    <name type="scientific">Scophthalmus maximus</name>
    <name type="common">Turbot</name>
    <name type="synonym">Psetta maxima</name>
    <dbReference type="NCBI Taxonomy" id="52904"/>
    <lineage>
        <taxon>Eukaryota</taxon>
        <taxon>Metazoa</taxon>
        <taxon>Chordata</taxon>
        <taxon>Craniata</taxon>
        <taxon>Vertebrata</taxon>
        <taxon>Euteleostomi</taxon>
        <taxon>Actinopterygii</taxon>
        <taxon>Neopterygii</taxon>
        <taxon>Teleostei</taxon>
        <taxon>Neoteleostei</taxon>
        <taxon>Acanthomorphata</taxon>
        <taxon>Carangaria</taxon>
        <taxon>Pleuronectiformes</taxon>
        <taxon>Pleuronectoidei</taxon>
        <taxon>Scophthalmidae</taxon>
        <taxon>Scophthalmus</taxon>
    </lineage>
</organism>
<keyword evidence="3" id="KW-0723">Serine/threonine-protein kinase</keyword>
<dbReference type="GO" id="GO:0007346">
    <property type="term" value="P:regulation of mitotic cell cycle"/>
    <property type="evidence" value="ECO:0007669"/>
    <property type="project" value="TreeGrafter"/>
</dbReference>
<feature type="binding site" evidence="11">
    <location>
        <position position="253"/>
    </location>
    <ligand>
        <name>ATP</name>
        <dbReference type="ChEBI" id="CHEBI:30616"/>
    </ligand>
</feature>
<evidence type="ECO:0000313" key="14">
    <source>
        <dbReference type="EMBL" id="AWP05982.1"/>
    </source>
</evidence>
<evidence type="ECO:0000259" key="13">
    <source>
        <dbReference type="PROSITE" id="PS50011"/>
    </source>
</evidence>
<feature type="domain" description="Protein kinase" evidence="13">
    <location>
        <begin position="164"/>
        <end position="425"/>
    </location>
</feature>
<dbReference type="GO" id="GO:0005524">
    <property type="term" value="F:ATP binding"/>
    <property type="evidence" value="ECO:0007669"/>
    <property type="project" value="UniProtKB-KW"/>
</dbReference>
<evidence type="ECO:0000256" key="5">
    <source>
        <dbReference type="ARBA" id="ARBA00022741"/>
    </source>
</evidence>
<proteinExistence type="inferred from homology"/>
<dbReference type="InterPro" id="IPR008271">
    <property type="entry name" value="Ser/Thr_kinase_AS"/>
</dbReference>
<evidence type="ECO:0000256" key="7">
    <source>
        <dbReference type="ARBA" id="ARBA00022840"/>
    </source>
</evidence>
<feature type="binding site" evidence="11">
    <location>
        <position position="193"/>
    </location>
    <ligand>
        <name>ATP</name>
        <dbReference type="ChEBI" id="CHEBI:30616"/>
    </ligand>
</feature>